<keyword evidence="4" id="KW-1185">Reference proteome</keyword>
<comment type="caution">
    <text evidence="3">The sequence shown here is derived from an EMBL/GenBank/DDBJ whole genome shotgun (WGS) entry which is preliminary data.</text>
</comment>
<dbReference type="Pfam" id="PF11720">
    <property type="entry name" value="Inhibitor_I78"/>
    <property type="match status" value="1"/>
</dbReference>
<dbReference type="Gene3D" id="3.30.10.10">
    <property type="entry name" value="Trypsin Inhibitor V, subunit A"/>
    <property type="match status" value="1"/>
</dbReference>
<dbReference type="PROSITE" id="PS51257">
    <property type="entry name" value="PROKAR_LIPOPROTEIN"/>
    <property type="match status" value="1"/>
</dbReference>
<dbReference type="RefSeq" id="WP_251592294.1">
    <property type="nucleotide sequence ID" value="NZ_JAMLJI010000002.1"/>
</dbReference>
<dbReference type="Proteomes" id="UP001269375">
    <property type="component" value="Unassembled WGS sequence"/>
</dbReference>
<accession>A0ABU1GU18</accession>
<evidence type="ECO:0000256" key="2">
    <source>
        <dbReference type="SAM" id="SignalP"/>
    </source>
</evidence>
<organism evidence="3 4">
    <name type="scientific">Larsenimonas suaedae</name>
    <dbReference type="NCBI Taxonomy" id="1851019"/>
    <lineage>
        <taxon>Bacteria</taxon>
        <taxon>Pseudomonadati</taxon>
        <taxon>Pseudomonadota</taxon>
        <taxon>Gammaproteobacteria</taxon>
        <taxon>Oceanospirillales</taxon>
        <taxon>Halomonadaceae</taxon>
        <taxon>Larsenimonas</taxon>
    </lineage>
</organism>
<evidence type="ECO:0000313" key="4">
    <source>
        <dbReference type="Proteomes" id="UP001269375"/>
    </source>
</evidence>
<dbReference type="EMBL" id="JARWAO010000001">
    <property type="protein sequence ID" value="MDR5895071.1"/>
    <property type="molecule type" value="Genomic_DNA"/>
</dbReference>
<feature type="signal peptide" evidence="2">
    <location>
        <begin position="1"/>
        <end position="21"/>
    </location>
</feature>
<sequence>MKARITFGSLAVALMALGGCASQGGSSEAPSEAAASNGAQPAQTTSTEAQTQGASMATGQCTTDGLKPLIGQPLDQKNRQIIVDESGATSYRMLRPDTPMGEGSDPSRLNITLDDEAVISAFSCG</sequence>
<dbReference type="InterPro" id="IPR021719">
    <property type="entry name" value="Prot_inh_I78"/>
</dbReference>
<name>A0ABU1GU18_9GAMM</name>
<feature type="compositionally biased region" description="Polar residues" evidence="1">
    <location>
        <begin position="41"/>
        <end position="63"/>
    </location>
</feature>
<evidence type="ECO:0000256" key="1">
    <source>
        <dbReference type="SAM" id="MobiDB-lite"/>
    </source>
</evidence>
<gene>
    <name evidence="3" type="ORF">QC825_03135</name>
</gene>
<proteinExistence type="predicted"/>
<protein>
    <submittedName>
        <fullName evidence="3">I78 family peptidase inhibitor</fullName>
    </submittedName>
</protein>
<feature type="chain" id="PRO_5045291347" evidence="2">
    <location>
        <begin position="22"/>
        <end position="125"/>
    </location>
</feature>
<keyword evidence="2" id="KW-0732">Signal</keyword>
<feature type="compositionally biased region" description="Low complexity" evidence="1">
    <location>
        <begin position="23"/>
        <end position="40"/>
    </location>
</feature>
<feature type="region of interest" description="Disordered" evidence="1">
    <location>
        <begin position="21"/>
        <end position="109"/>
    </location>
</feature>
<evidence type="ECO:0000313" key="3">
    <source>
        <dbReference type="EMBL" id="MDR5895071.1"/>
    </source>
</evidence>
<reference evidence="3 4" key="1">
    <citation type="submission" date="2023-04" db="EMBL/GenBank/DDBJ databases">
        <title>A long-awaited taxogenomic arrangement of the family Halomonadaceae.</title>
        <authorList>
            <person name="De La Haba R."/>
            <person name="Chuvochina M."/>
            <person name="Wittouck S."/>
            <person name="Arahal D.R."/>
            <person name="Sanchez-Porro C."/>
            <person name="Hugenholtz P."/>
            <person name="Ventosa A."/>
        </authorList>
    </citation>
    <scope>NUCLEOTIDE SEQUENCE [LARGE SCALE GENOMIC DNA]</scope>
    <source>
        <strain evidence="3 4">DSM 22428</strain>
    </source>
</reference>